<comment type="caution">
    <text evidence="2">The sequence shown here is derived from an EMBL/GenBank/DDBJ whole genome shotgun (WGS) entry which is preliminary data.</text>
</comment>
<sequence length="73" mass="8036">MADMAAGRSAGNHGKRRRFESMPRDMNDPTAAISSILSEADELICRQIKESRLMVSPILAFVMPDRKASCILA</sequence>
<evidence type="ECO:0000313" key="3">
    <source>
        <dbReference type="Proteomes" id="UP000321058"/>
    </source>
</evidence>
<dbReference type="AlphaFoldDB" id="A0A512NSN5"/>
<name>A0A512NSN5_9HYPH</name>
<reference evidence="2 3" key="1">
    <citation type="submission" date="2019-07" db="EMBL/GenBank/DDBJ databases">
        <title>Whole genome shotgun sequence of Reyranella soli NBRC 108950.</title>
        <authorList>
            <person name="Hosoyama A."/>
            <person name="Uohara A."/>
            <person name="Ohji S."/>
            <person name="Ichikawa N."/>
        </authorList>
    </citation>
    <scope>NUCLEOTIDE SEQUENCE [LARGE SCALE GENOMIC DNA]</scope>
    <source>
        <strain evidence="2 3">NBRC 108950</strain>
    </source>
</reference>
<dbReference type="Proteomes" id="UP000321058">
    <property type="component" value="Unassembled WGS sequence"/>
</dbReference>
<feature type="region of interest" description="Disordered" evidence="1">
    <location>
        <begin position="1"/>
        <end position="27"/>
    </location>
</feature>
<proteinExistence type="predicted"/>
<evidence type="ECO:0000256" key="1">
    <source>
        <dbReference type="SAM" id="MobiDB-lite"/>
    </source>
</evidence>
<keyword evidence="3" id="KW-1185">Reference proteome</keyword>
<dbReference type="EMBL" id="BKAJ01000278">
    <property type="protein sequence ID" value="GEP61963.1"/>
    <property type="molecule type" value="Genomic_DNA"/>
</dbReference>
<gene>
    <name evidence="2" type="ORF">RSO01_91290</name>
</gene>
<organism evidence="2 3">
    <name type="scientific">Reyranella soli</name>
    <dbReference type="NCBI Taxonomy" id="1230389"/>
    <lineage>
        <taxon>Bacteria</taxon>
        <taxon>Pseudomonadati</taxon>
        <taxon>Pseudomonadota</taxon>
        <taxon>Alphaproteobacteria</taxon>
        <taxon>Hyphomicrobiales</taxon>
        <taxon>Reyranellaceae</taxon>
        <taxon>Reyranella</taxon>
    </lineage>
</organism>
<protein>
    <submittedName>
        <fullName evidence="2">Uncharacterized protein</fullName>
    </submittedName>
</protein>
<accession>A0A512NSN5</accession>
<evidence type="ECO:0000313" key="2">
    <source>
        <dbReference type="EMBL" id="GEP61963.1"/>
    </source>
</evidence>